<dbReference type="GO" id="GO:0043953">
    <property type="term" value="P:protein transport by the Tat complex"/>
    <property type="evidence" value="ECO:0007669"/>
    <property type="project" value="UniProtKB-UniRule"/>
</dbReference>
<dbReference type="PANTHER" id="PTHR33162">
    <property type="entry name" value="SEC-INDEPENDENT PROTEIN TRANSLOCASE PROTEIN TATA, CHLOROPLASTIC"/>
    <property type="match status" value="1"/>
</dbReference>
<accession>A0A1Y5SNE1</accession>
<dbReference type="EMBL" id="FWFW01000006">
    <property type="protein sequence ID" value="SLN44348.1"/>
    <property type="molecule type" value="Genomic_DNA"/>
</dbReference>
<comment type="subunit">
    <text evidence="9">The Tat system comprises two distinct complexes: a TatABC complex, containing multiple copies of TatA, TatB and TatC subunits, and a separate TatA complex, containing only TatA subunits. Substrates initially bind to the TatABC complex, which probably triggers association of the separate TatA complex to form the active translocon.</text>
</comment>
<sequence>MFDIGMSELLIVGIVALIVVGPKDLPGMFRTLGRFTAKIKAMSREFTRAMENAADEAGVNEIKDGLNAAANPKKFGLDKLKDAASDFENWDPMKKDTPKAPTQAVMTEDRAAVAKKISDSAAAKATERKASEAAAEAAQSAAPKVAAPKPAAKKPAAKKAPVSKKTPAATTKAKAAKPAAKIAPKKTAPKPAAKKPAVKKTPPAKTKKETDV</sequence>
<evidence type="ECO:0000256" key="6">
    <source>
        <dbReference type="ARBA" id="ARBA00022989"/>
    </source>
</evidence>
<evidence type="ECO:0000313" key="12">
    <source>
        <dbReference type="Proteomes" id="UP000193307"/>
    </source>
</evidence>
<organism evidence="11 12">
    <name type="scientific">Pacificibacter marinus</name>
    <dbReference type="NCBI Taxonomy" id="658057"/>
    <lineage>
        <taxon>Bacteria</taxon>
        <taxon>Pseudomonadati</taxon>
        <taxon>Pseudomonadota</taxon>
        <taxon>Alphaproteobacteria</taxon>
        <taxon>Rhodobacterales</taxon>
        <taxon>Roseobacteraceae</taxon>
        <taxon>Pacificibacter</taxon>
    </lineage>
</organism>
<dbReference type="HAMAP" id="MF_00237">
    <property type="entry name" value="TatB"/>
    <property type="match status" value="1"/>
</dbReference>
<comment type="subcellular location">
    <subcellularLocation>
        <location evidence="9">Cell membrane</location>
        <topology evidence="9">Single-pass membrane protein</topology>
    </subcellularLocation>
    <subcellularLocation>
        <location evidence="1">Membrane</location>
        <topology evidence="1">Single-pass membrane protein</topology>
    </subcellularLocation>
</comment>
<keyword evidence="3 9" id="KW-1003">Cell membrane</keyword>
<dbReference type="AlphaFoldDB" id="A0A1Y5SNE1"/>
<protein>
    <recommendedName>
        <fullName evidence="9">Sec-independent protein translocase protein TatB</fullName>
    </recommendedName>
</protein>
<evidence type="ECO:0000313" key="11">
    <source>
        <dbReference type="EMBL" id="SLN44348.1"/>
    </source>
</evidence>
<comment type="function">
    <text evidence="9">Part of the twin-arginine translocation (Tat) system that transports large folded proteins containing a characteristic twin-arginine motif in their signal peptide across membranes. Together with TatC, TatB is part of a receptor directly interacting with Tat signal peptides. TatB may form an oligomeric binding site that transiently accommodates folded Tat precursor proteins before their translocation.</text>
</comment>
<evidence type="ECO:0000256" key="3">
    <source>
        <dbReference type="ARBA" id="ARBA00022475"/>
    </source>
</evidence>
<evidence type="ECO:0000256" key="9">
    <source>
        <dbReference type="HAMAP-Rule" id="MF_00237"/>
    </source>
</evidence>
<keyword evidence="5 9" id="KW-0653">Protein transport</keyword>
<evidence type="ECO:0000256" key="5">
    <source>
        <dbReference type="ARBA" id="ARBA00022927"/>
    </source>
</evidence>
<feature type="compositionally biased region" description="Basic residues" evidence="10">
    <location>
        <begin position="183"/>
        <end position="198"/>
    </location>
</feature>
<dbReference type="GO" id="GO:0033281">
    <property type="term" value="C:TAT protein transport complex"/>
    <property type="evidence" value="ECO:0007669"/>
    <property type="project" value="UniProtKB-UniRule"/>
</dbReference>
<evidence type="ECO:0000256" key="7">
    <source>
        <dbReference type="ARBA" id="ARBA00023010"/>
    </source>
</evidence>
<keyword evidence="7 9" id="KW-0811">Translocation</keyword>
<feature type="region of interest" description="Disordered" evidence="10">
    <location>
        <begin position="128"/>
        <end position="212"/>
    </location>
</feature>
<dbReference type="OrthoDB" id="7206969at2"/>
<dbReference type="Pfam" id="PF02416">
    <property type="entry name" value="TatA_B_E"/>
    <property type="match status" value="1"/>
</dbReference>
<dbReference type="Proteomes" id="UP000193307">
    <property type="component" value="Unassembled WGS sequence"/>
</dbReference>
<keyword evidence="8 9" id="KW-0472">Membrane</keyword>
<dbReference type="Gene3D" id="1.20.5.3310">
    <property type="match status" value="1"/>
</dbReference>
<keyword evidence="6 9" id="KW-1133">Transmembrane helix</keyword>
<feature type="compositionally biased region" description="Low complexity" evidence="10">
    <location>
        <begin position="158"/>
        <end position="182"/>
    </location>
</feature>
<gene>
    <name evidence="9 11" type="primary">tatB</name>
    <name evidence="11" type="ORF">PAM7971_02134</name>
</gene>
<proteinExistence type="inferred from homology"/>
<dbReference type="RefSeq" id="WP_085849269.1">
    <property type="nucleotide sequence ID" value="NZ_FNZV01000005.1"/>
</dbReference>
<dbReference type="InterPro" id="IPR003369">
    <property type="entry name" value="TatA/B/E"/>
</dbReference>
<evidence type="ECO:0000256" key="8">
    <source>
        <dbReference type="ARBA" id="ARBA00023136"/>
    </source>
</evidence>
<name>A0A1Y5SNE1_9RHOB</name>
<evidence type="ECO:0000256" key="10">
    <source>
        <dbReference type="SAM" id="MobiDB-lite"/>
    </source>
</evidence>
<feature type="compositionally biased region" description="Low complexity" evidence="10">
    <location>
        <begin position="132"/>
        <end position="150"/>
    </location>
</feature>
<comment type="similarity">
    <text evidence="9">Belongs to the TatB family.</text>
</comment>
<keyword evidence="12" id="KW-1185">Reference proteome</keyword>
<reference evidence="11 12" key="1">
    <citation type="submission" date="2017-03" db="EMBL/GenBank/DDBJ databases">
        <authorList>
            <person name="Afonso C.L."/>
            <person name="Miller P.J."/>
            <person name="Scott M.A."/>
            <person name="Spackman E."/>
            <person name="Goraichik I."/>
            <person name="Dimitrov K.M."/>
            <person name="Suarez D.L."/>
            <person name="Swayne D.E."/>
        </authorList>
    </citation>
    <scope>NUCLEOTIDE SEQUENCE [LARGE SCALE GENOMIC DNA]</scope>
    <source>
        <strain evidence="11 12">CECT 7971</strain>
    </source>
</reference>
<dbReference type="PRINTS" id="PR01506">
    <property type="entry name" value="TATBPROTEIN"/>
</dbReference>
<dbReference type="PANTHER" id="PTHR33162:SF1">
    <property type="entry name" value="SEC-INDEPENDENT PROTEIN TRANSLOCASE PROTEIN TATA, CHLOROPLASTIC"/>
    <property type="match status" value="1"/>
</dbReference>
<dbReference type="InterPro" id="IPR018448">
    <property type="entry name" value="TatB"/>
</dbReference>
<dbReference type="STRING" id="658057.SAMN04488032_105192"/>
<keyword evidence="4 9" id="KW-0812">Transmembrane</keyword>
<keyword evidence="2 9" id="KW-0813">Transport</keyword>
<dbReference type="GO" id="GO:0008320">
    <property type="term" value="F:protein transmembrane transporter activity"/>
    <property type="evidence" value="ECO:0007669"/>
    <property type="project" value="UniProtKB-UniRule"/>
</dbReference>
<evidence type="ECO:0000256" key="1">
    <source>
        <dbReference type="ARBA" id="ARBA00004167"/>
    </source>
</evidence>
<evidence type="ECO:0000256" key="2">
    <source>
        <dbReference type="ARBA" id="ARBA00022448"/>
    </source>
</evidence>
<dbReference type="NCBIfam" id="TIGR01410">
    <property type="entry name" value="tatB"/>
    <property type="match status" value="1"/>
</dbReference>
<evidence type="ECO:0000256" key="4">
    <source>
        <dbReference type="ARBA" id="ARBA00022692"/>
    </source>
</evidence>